<keyword evidence="12" id="KW-1185">Reference proteome</keyword>
<comment type="function">
    <text evidence="9">Part of the twin-arginine translocation (Tat) system that transports large folded proteins containing a characteristic twin-arginine motif in their signal peptide across membranes. TatA could form the protein-conducting channel of the Tat system.</text>
</comment>
<dbReference type="OrthoDB" id="9800908at2"/>
<dbReference type="NCBIfam" id="NF011430">
    <property type="entry name" value="PRK14861.1"/>
    <property type="match status" value="1"/>
</dbReference>
<dbReference type="PANTHER" id="PTHR42982:SF1">
    <property type="entry name" value="SEC-INDEPENDENT PROTEIN TRANSLOCASE PROTEIN TATA"/>
    <property type="match status" value="1"/>
</dbReference>
<keyword evidence="7 9" id="KW-0811">Translocation</keyword>
<dbReference type="AlphaFoldDB" id="A0A3D9IP85"/>
<dbReference type="NCBIfam" id="TIGR01411">
    <property type="entry name" value="tatAE"/>
    <property type="match status" value="1"/>
</dbReference>
<dbReference type="PANTHER" id="PTHR42982">
    <property type="entry name" value="SEC-INDEPENDENT PROTEIN TRANSLOCASE PROTEIN TATA"/>
    <property type="match status" value="1"/>
</dbReference>
<comment type="caution">
    <text evidence="11">The sequence shown here is derived from an EMBL/GenBank/DDBJ whole genome shotgun (WGS) entry which is preliminary data.</text>
</comment>
<dbReference type="GO" id="GO:0008320">
    <property type="term" value="F:protein transmembrane transporter activity"/>
    <property type="evidence" value="ECO:0007669"/>
    <property type="project" value="UniProtKB-UniRule"/>
</dbReference>
<dbReference type="RefSeq" id="WP_116063672.1">
    <property type="nucleotide sequence ID" value="NZ_QRDZ01000025.1"/>
</dbReference>
<evidence type="ECO:0000256" key="1">
    <source>
        <dbReference type="ARBA" id="ARBA00004162"/>
    </source>
</evidence>
<evidence type="ECO:0000256" key="8">
    <source>
        <dbReference type="ARBA" id="ARBA00023136"/>
    </source>
</evidence>
<feature type="region of interest" description="Disordered" evidence="10">
    <location>
        <begin position="44"/>
        <end position="69"/>
    </location>
</feature>
<proteinExistence type="inferred from homology"/>
<evidence type="ECO:0000256" key="9">
    <source>
        <dbReference type="HAMAP-Rule" id="MF_00236"/>
    </source>
</evidence>
<evidence type="ECO:0000256" key="10">
    <source>
        <dbReference type="SAM" id="MobiDB-lite"/>
    </source>
</evidence>
<dbReference type="Proteomes" id="UP000256977">
    <property type="component" value="Unassembled WGS sequence"/>
</dbReference>
<dbReference type="InterPro" id="IPR003369">
    <property type="entry name" value="TatA/B/E"/>
</dbReference>
<comment type="similarity">
    <text evidence="9">Belongs to the TatA/E family.</text>
</comment>
<keyword evidence="3 9" id="KW-1003">Cell membrane</keyword>
<evidence type="ECO:0000256" key="2">
    <source>
        <dbReference type="ARBA" id="ARBA00022448"/>
    </source>
</evidence>
<dbReference type="InterPro" id="IPR006312">
    <property type="entry name" value="TatA/E"/>
</dbReference>
<evidence type="ECO:0000256" key="5">
    <source>
        <dbReference type="ARBA" id="ARBA00022927"/>
    </source>
</evidence>
<dbReference type="GO" id="GO:0043953">
    <property type="term" value="P:protein transport by the Tat complex"/>
    <property type="evidence" value="ECO:0007669"/>
    <property type="project" value="UniProtKB-UniRule"/>
</dbReference>
<comment type="subunit">
    <text evidence="9">Forms a complex with TatC.</text>
</comment>
<dbReference type="Gene3D" id="1.20.5.3310">
    <property type="match status" value="1"/>
</dbReference>
<dbReference type="EMBL" id="QRDZ01000025">
    <property type="protein sequence ID" value="RED63561.1"/>
    <property type="molecule type" value="Genomic_DNA"/>
</dbReference>
<evidence type="ECO:0000256" key="7">
    <source>
        <dbReference type="ARBA" id="ARBA00023010"/>
    </source>
</evidence>
<feature type="transmembrane region" description="Helical" evidence="9">
    <location>
        <begin position="6"/>
        <end position="25"/>
    </location>
</feature>
<dbReference type="Pfam" id="PF02416">
    <property type="entry name" value="TatA_B_E"/>
    <property type="match status" value="1"/>
</dbReference>
<keyword evidence="2 9" id="KW-0813">Transport</keyword>
<evidence type="ECO:0000256" key="6">
    <source>
        <dbReference type="ARBA" id="ARBA00022989"/>
    </source>
</evidence>
<evidence type="ECO:0000256" key="4">
    <source>
        <dbReference type="ARBA" id="ARBA00022692"/>
    </source>
</evidence>
<keyword evidence="6 9" id="KW-1133">Transmembrane helix</keyword>
<keyword evidence="8 9" id="KW-0472">Membrane</keyword>
<comment type="subcellular location">
    <subcellularLocation>
        <location evidence="1 9">Cell membrane</location>
        <topology evidence="1 9">Single-pass membrane protein</topology>
    </subcellularLocation>
</comment>
<accession>A0A3D9IP85</accession>
<gene>
    <name evidence="9" type="primary">tatA</name>
    <name evidence="11" type="ORF">DFP98_125108</name>
</gene>
<evidence type="ECO:0000313" key="11">
    <source>
        <dbReference type="EMBL" id="RED63561.1"/>
    </source>
</evidence>
<organism evidence="11 12">
    <name type="scientific">Cohnella phaseoli</name>
    <dbReference type="NCBI Taxonomy" id="456490"/>
    <lineage>
        <taxon>Bacteria</taxon>
        <taxon>Bacillati</taxon>
        <taxon>Bacillota</taxon>
        <taxon>Bacilli</taxon>
        <taxon>Bacillales</taxon>
        <taxon>Paenibacillaceae</taxon>
        <taxon>Cohnella</taxon>
    </lineage>
</organism>
<sequence>MHAPGTVGILLIVLVGLLLFGPSKLPELGRAFGRTLREFKNGAKEMMADDSGKLPNGSDSEAEGRKSLN</sequence>
<reference evidence="11 12" key="1">
    <citation type="submission" date="2018-07" db="EMBL/GenBank/DDBJ databases">
        <title>Genomic Encyclopedia of Type Strains, Phase III (KMG-III): the genomes of soil and plant-associated and newly described type strains.</title>
        <authorList>
            <person name="Whitman W."/>
        </authorList>
    </citation>
    <scope>NUCLEOTIDE SEQUENCE [LARGE SCALE GENOMIC DNA]</scope>
    <source>
        <strain evidence="11 12">CECT 7287</strain>
    </source>
</reference>
<keyword evidence="5 9" id="KW-0653">Protein transport</keyword>
<evidence type="ECO:0000256" key="3">
    <source>
        <dbReference type="ARBA" id="ARBA00022475"/>
    </source>
</evidence>
<name>A0A3D9IP85_9BACL</name>
<protein>
    <recommendedName>
        <fullName evidence="9">Sec-independent protein translocase protein TatA</fullName>
    </recommendedName>
</protein>
<dbReference type="GO" id="GO:0033281">
    <property type="term" value="C:TAT protein transport complex"/>
    <property type="evidence" value="ECO:0007669"/>
    <property type="project" value="UniProtKB-UniRule"/>
</dbReference>
<keyword evidence="4 9" id="KW-0812">Transmembrane</keyword>
<dbReference type="HAMAP" id="MF_00236">
    <property type="entry name" value="TatA_E"/>
    <property type="match status" value="1"/>
</dbReference>
<evidence type="ECO:0000313" key="12">
    <source>
        <dbReference type="Proteomes" id="UP000256977"/>
    </source>
</evidence>